<sequence>MALVRVFQERDYRYGVGILRMRVERVHWASPEVYEGERWYIIEGVQLNTTGADVAPRQVAVRGRMLRIEPPGASVA</sequence>
<organism evidence="1 2">
    <name type="scientific">Dactylosporangium sucinum</name>
    <dbReference type="NCBI Taxonomy" id="1424081"/>
    <lineage>
        <taxon>Bacteria</taxon>
        <taxon>Bacillati</taxon>
        <taxon>Actinomycetota</taxon>
        <taxon>Actinomycetes</taxon>
        <taxon>Micromonosporales</taxon>
        <taxon>Micromonosporaceae</taxon>
        <taxon>Dactylosporangium</taxon>
    </lineage>
</organism>
<dbReference type="EMBL" id="BMPI01000012">
    <property type="protein sequence ID" value="GGM26537.1"/>
    <property type="molecule type" value="Genomic_DNA"/>
</dbReference>
<gene>
    <name evidence="1" type="ORF">GCM10007977_029680</name>
</gene>
<comment type="caution">
    <text evidence="1">The sequence shown here is derived from an EMBL/GenBank/DDBJ whole genome shotgun (WGS) entry which is preliminary data.</text>
</comment>
<protein>
    <submittedName>
        <fullName evidence="1">Uncharacterized protein</fullName>
    </submittedName>
</protein>
<accession>A0A917WSX4</accession>
<dbReference type="Proteomes" id="UP000642070">
    <property type="component" value="Unassembled WGS sequence"/>
</dbReference>
<reference evidence="1" key="2">
    <citation type="submission" date="2020-09" db="EMBL/GenBank/DDBJ databases">
        <authorList>
            <person name="Sun Q."/>
            <person name="Ohkuma M."/>
        </authorList>
    </citation>
    <scope>NUCLEOTIDE SEQUENCE</scope>
    <source>
        <strain evidence="1">JCM 19831</strain>
    </source>
</reference>
<proteinExistence type="predicted"/>
<reference evidence="1" key="1">
    <citation type="journal article" date="2014" name="Int. J. Syst. Evol. Microbiol.">
        <title>Complete genome sequence of Corynebacterium casei LMG S-19264T (=DSM 44701T), isolated from a smear-ripened cheese.</title>
        <authorList>
            <consortium name="US DOE Joint Genome Institute (JGI-PGF)"/>
            <person name="Walter F."/>
            <person name="Albersmeier A."/>
            <person name="Kalinowski J."/>
            <person name="Ruckert C."/>
        </authorList>
    </citation>
    <scope>NUCLEOTIDE SEQUENCE</scope>
    <source>
        <strain evidence="1">JCM 19831</strain>
    </source>
</reference>
<evidence type="ECO:0000313" key="1">
    <source>
        <dbReference type="EMBL" id="GGM26537.1"/>
    </source>
</evidence>
<evidence type="ECO:0000313" key="2">
    <source>
        <dbReference type="Proteomes" id="UP000642070"/>
    </source>
</evidence>
<name>A0A917WSX4_9ACTN</name>
<dbReference type="AlphaFoldDB" id="A0A917WSX4"/>
<dbReference type="RefSeq" id="WP_190250387.1">
    <property type="nucleotide sequence ID" value="NZ_BMPI01000012.1"/>
</dbReference>
<keyword evidence="2" id="KW-1185">Reference proteome</keyword>